<evidence type="ECO:0000313" key="18">
    <source>
        <dbReference type="Proteomes" id="UP000291343"/>
    </source>
</evidence>
<dbReference type="SUPFAM" id="SSF57716">
    <property type="entry name" value="Glucocorticoid receptor-like (DNA-binding domain)"/>
    <property type="match status" value="2"/>
</dbReference>
<dbReference type="SMART" id="SM00980">
    <property type="entry name" value="THAP"/>
    <property type="match status" value="1"/>
</dbReference>
<keyword evidence="3 13" id="KW-0479">Metal-binding</keyword>
<evidence type="ECO:0000256" key="9">
    <source>
        <dbReference type="ARBA" id="ARBA00023163"/>
    </source>
</evidence>
<feature type="binding site" evidence="13">
    <location>
        <position position="215"/>
    </location>
    <ligand>
        <name>Zn(2+)</name>
        <dbReference type="ChEBI" id="CHEBI:29105"/>
    </ligand>
</feature>
<comment type="caution">
    <text evidence="17">The sequence shown here is derived from an EMBL/GenBank/DDBJ whole genome shotgun (WGS) entry which is preliminary data.</text>
</comment>
<evidence type="ECO:0000259" key="15">
    <source>
        <dbReference type="PROSITE" id="PS50950"/>
    </source>
</evidence>
<organism evidence="17 18">
    <name type="scientific">Laodelphax striatellus</name>
    <name type="common">Small brown planthopper</name>
    <name type="synonym">Delphax striatella</name>
    <dbReference type="NCBI Taxonomy" id="195883"/>
    <lineage>
        <taxon>Eukaryota</taxon>
        <taxon>Metazoa</taxon>
        <taxon>Ecdysozoa</taxon>
        <taxon>Arthropoda</taxon>
        <taxon>Hexapoda</taxon>
        <taxon>Insecta</taxon>
        <taxon>Pterygota</taxon>
        <taxon>Neoptera</taxon>
        <taxon>Paraneoptera</taxon>
        <taxon>Hemiptera</taxon>
        <taxon>Auchenorrhyncha</taxon>
        <taxon>Fulgoroidea</taxon>
        <taxon>Delphacidae</taxon>
        <taxon>Criomorphinae</taxon>
        <taxon>Laodelphax</taxon>
    </lineage>
</organism>
<evidence type="ECO:0000256" key="8">
    <source>
        <dbReference type="ARBA" id="ARBA00023125"/>
    </source>
</evidence>
<evidence type="ECO:0000256" key="11">
    <source>
        <dbReference type="ARBA" id="ARBA00023306"/>
    </source>
</evidence>
<dbReference type="PANTHER" id="PTHR46600:SF1">
    <property type="entry name" value="THAP DOMAIN-CONTAINING PROTEIN 1"/>
    <property type="match status" value="1"/>
</dbReference>
<feature type="compositionally biased region" description="Polar residues" evidence="14">
    <location>
        <begin position="735"/>
        <end position="752"/>
    </location>
</feature>
<dbReference type="GO" id="GO:0005654">
    <property type="term" value="C:nucleoplasm"/>
    <property type="evidence" value="ECO:0007669"/>
    <property type="project" value="UniProtKB-SubCell"/>
</dbReference>
<keyword evidence="8 12" id="KW-0238">DNA-binding</keyword>
<feature type="domain" description="ZAD" evidence="16">
    <location>
        <begin position="161"/>
        <end position="242"/>
    </location>
</feature>
<sequence length="948" mass="107206">MHKCVAYNCSNNDKDKSLSFHLFPTDPVVRAEWVAATKRKNFNPTKHSRLCSKHFDDDHFGVGGRRKRLRHNVIPTKFDFPPHLQENKPETKHILFTTQTASTSDELESVQDENVRQETTMEDNLNCGTEGENKSVEDHKIGNIQEKKGNGIIKLKISLKDYCRLCAAGNAQLLHCEEVLFDDGSSKTTIKDLVQIHMPDILKDNEERLLPKKICIACVKAMLNWGDFIQRSLNSHKYFLKLLSREFEIPDDNGELVSFIRETKKDFSVSLVRYFSRLTAKSRVHLVPDKKLEKKPKNIIIEKCVQKDMPTSSDKIEEGKLVKILIGKDVQKGTSSNAIKESDINKPNNEFKNNAVITSSLVERGSVDFSTPPLPGKPKVCRARKRRRSGKAHVQNGSIPPEKCGRTSLQQQHVYENQSTHYHGIGHSKPFPDLFHSPNSTSPEKLICSPTVMLYQEVVGTNEPEENDDECRMLDVDNLVDGSTEWVYRLKANELAYVLKSYNLDTCGSYTTLRKRLINHLKQIDADERQLVISIAQQTNNKCNNDECENNSETEIEATEVLPHPDSEAVARDHCYSKEAPPGCFRLEDILFKPRSSGPINMQFFVGMSSNLTEDLIRRMRAAELFCILEICNIEREGSGAIRNKLIRYLNYIKAQPTSKPEVSNTMNEDNAERTLTDDGSFAVSSGDHRYSKDFNTSGNPSDQSDDSPFTGFQSIHDTSGNPSDHSDDTPFRGFQTNNTTPETSAPNQTVSYGKHHDPCSDHVLNSIKTEPTDLPNFDYPVDQNTEFNIKEEPLDEDFESPCSPRQYNNRSYDSYSQYLCLNREIHYELTEYFRNYKVKEDVNKYKCCVALEELHPAIISFYCSPNSPYPSSSSSSSPTSTCSSSTITCSSSTLTCSSSTITCASPQLSPRSSPTWQSPFHPVSPPKKEIVRSPTQKITVKKLEDLC</sequence>
<evidence type="ECO:0000256" key="13">
    <source>
        <dbReference type="PROSITE-ProRule" id="PRU01263"/>
    </source>
</evidence>
<dbReference type="GO" id="GO:0043565">
    <property type="term" value="F:sequence-specific DNA binding"/>
    <property type="evidence" value="ECO:0007669"/>
    <property type="project" value="InterPro"/>
</dbReference>
<dbReference type="Gene3D" id="6.20.210.20">
    <property type="entry name" value="THAP domain"/>
    <property type="match status" value="1"/>
</dbReference>
<dbReference type="PANTHER" id="PTHR46600">
    <property type="entry name" value="THAP DOMAIN-CONTAINING"/>
    <property type="match status" value="1"/>
</dbReference>
<dbReference type="STRING" id="195883.A0A482WS00"/>
<dbReference type="Gene3D" id="3.40.1800.20">
    <property type="match status" value="1"/>
</dbReference>
<dbReference type="GO" id="GO:0008270">
    <property type="term" value="F:zinc ion binding"/>
    <property type="evidence" value="ECO:0007669"/>
    <property type="project" value="UniProtKB-UniRule"/>
</dbReference>
<gene>
    <name evidence="17" type="ORF">LSTR_LSTR002991</name>
</gene>
<feature type="binding site" evidence="13">
    <location>
        <position position="166"/>
    </location>
    <ligand>
        <name>Zn(2+)</name>
        <dbReference type="ChEBI" id="CHEBI:29105"/>
    </ligand>
</feature>
<dbReference type="InterPro" id="IPR012934">
    <property type="entry name" value="Znf_AD"/>
</dbReference>
<comment type="similarity">
    <text evidence="2">Belongs to the THAP1 family.</text>
</comment>
<evidence type="ECO:0000256" key="14">
    <source>
        <dbReference type="SAM" id="MobiDB-lite"/>
    </source>
</evidence>
<feature type="binding site" evidence="13">
    <location>
        <position position="163"/>
    </location>
    <ligand>
        <name>Zn(2+)</name>
        <dbReference type="ChEBI" id="CHEBI:29105"/>
    </ligand>
</feature>
<dbReference type="EMBL" id="QKKF02026461">
    <property type="protein sequence ID" value="RZF36395.1"/>
    <property type="molecule type" value="Genomic_DNA"/>
</dbReference>
<dbReference type="SMART" id="SM00868">
    <property type="entry name" value="zf-AD"/>
    <property type="match status" value="1"/>
</dbReference>
<evidence type="ECO:0000256" key="12">
    <source>
        <dbReference type="PROSITE-ProRule" id="PRU00309"/>
    </source>
</evidence>
<keyword evidence="7" id="KW-0175">Coiled coil</keyword>
<keyword evidence="6" id="KW-0805">Transcription regulation</keyword>
<keyword evidence="5 13" id="KW-0862">Zinc</keyword>
<dbReference type="AlphaFoldDB" id="A0A482WS00"/>
<feature type="region of interest" description="Disordered" evidence="14">
    <location>
        <begin position="910"/>
        <end position="936"/>
    </location>
</feature>
<evidence type="ECO:0000256" key="1">
    <source>
        <dbReference type="ARBA" id="ARBA00004642"/>
    </source>
</evidence>
<dbReference type="InterPro" id="IPR006612">
    <property type="entry name" value="THAP_Znf"/>
</dbReference>
<feature type="region of interest" description="Disordered" evidence="14">
    <location>
        <begin position="673"/>
        <end position="756"/>
    </location>
</feature>
<keyword evidence="11" id="KW-0131">Cell cycle</keyword>
<dbReference type="InParanoid" id="A0A482WS00"/>
<dbReference type="PROSITE" id="PS51915">
    <property type="entry name" value="ZAD"/>
    <property type="match status" value="1"/>
</dbReference>
<evidence type="ECO:0000259" key="16">
    <source>
        <dbReference type="PROSITE" id="PS51915"/>
    </source>
</evidence>
<proteinExistence type="inferred from homology"/>
<accession>A0A482WS00</accession>
<dbReference type="Pfam" id="PF07776">
    <property type="entry name" value="zf-AD"/>
    <property type="match status" value="1"/>
</dbReference>
<dbReference type="OrthoDB" id="6356087at2759"/>
<evidence type="ECO:0000256" key="7">
    <source>
        <dbReference type="ARBA" id="ARBA00023054"/>
    </source>
</evidence>
<dbReference type="InterPro" id="IPR026516">
    <property type="entry name" value="THAP1/10"/>
</dbReference>
<feature type="region of interest" description="Disordered" evidence="14">
    <location>
        <begin position="384"/>
        <end position="405"/>
    </location>
</feature>
<evidence type="ECO:0000313" key="17">
    <source>
        <dbReference type="EMBL" id="RZF36395.1"/>
    </source>
</evidence>
<keyword evidence="10" id="KW-0539">Nucleus</keyword>
<evidence type="ECO:0000256" key="4">
    <source>
        <dbReference type="ARBA" id="ARBA00022771"/>
    </source>
</evidence>
<dbReference type="SMR" id="A0A482WS00"/>
<evidence type="ECO:0000256" key="6">
    <source>
        <dbReference type="ARBA" id="ARBA00023015"/>
    </source>
</evidence>
<evidence type="ECO:0000256" key="5">
    <source>
        <dbReference type="ARBA" id="ARBA00022833"/>
    </source>
</evidence>
<dbReference type="Proteomes" id="UP000291343">
    <property type="component" value="Unassembled WGS sequence"/>
</dbReference>
<comment type="subcellular location">
    <subcellularLocation>
        <location evidence="1">Nucleus</location>
        <location evidence="1">Nucleoplasm</location>
    </subcellularLocation>
</comment>
<dbReference type="SMART" id="SM00692">
    <property type="entry name" value="DM3"/>
    <property type="match status" value="1"/>
</dbReference>
<dbReference type="InterPro" id="IPR038441">
    <property type="entry name" value="THAP_Znf_sf"/>
</dbReference>
<evidence type="ECO:0000256" key="2">
    <source>
        <dbReference type="ARBA" id="ARBA00006177"/>
    </source>
</evidence>
<evidence type="ECO:0000256" key="3">
    <source>
        <dbReference type="ARBA" id="ARBA00022723"/>
    </source>
</evidence>
<keyword evidence="18" id="KW-1185">Reference proteome</keyword>
<keyword evidence="9" id="KW-0804">Transcription</keyword>
<evidence type="ECO:0000256" key="10">
    <source>
        <dbReference type="ARBA" id="ARBA00023242"/>
    </source>
</evidence>
<feature type="compositionally biased region" description="Polar residues" evidence="14">
    <location>
        <begin position="910"/>
        <end position="919"/>
    </location>
</feature>
<feature type="binding site" evidence="13">
    <location>
        <position position="218"/>
    </location>
    <ligand>
        <name>Zn(2+)</name>
        <dbReference type="ChEBI" id="CHEBI:29105"/>
    </ligand>
</feature>
<dbReference type="Pfam" id="PF05485">
    <property type="entry name" value="THAP"/>
    <property type="match status" value="1"/>
</dbReference>
<reference evidence="17 18" key="1">
    <citation type="journal article" date="2017" name="Gigascience">
        <title>Genome sequence of the small brown planthopper, Laodelphax striatellus.</title>
        <authorList>
            <person name="Zhu J."/>
            <person name="Jiang F."/>
            <person name="Wang X."/>
            <person name="Yang P."/>
            <person name="Bao Y."/>
            <person name="Zhao W."/>
            <person name="Wang W."/>
            <person name="Lu H."/>
            <person name="Wang Q."/>
            <person name="Cui N."/>
            <person name="Li J."/>
            <person name="Chen X."/>
            <person name="Luo L."/>
            <person name="Yu J."/>
            <person name="Kang L."/>
            <person name="Cui F."/>
        </authorList>
    </citation>
    <scope>NUCLEOTIDE SEQUENCE [LARGE SCALE GENOMIC DNA]</scope>
    <source>
        <strain evidence="17">Lst14</strain>
    </source>
</reference>
<feature type="compositionally biased region" description="Polar residues" evidence="14">
    <location>
        <begin position="694"/>
        <end position="724"/>
    </location>
</feature>
<keyword evidence="4 12" id="KW-0863">Zinc-finger</keyword>
<dbReference type="PROSITE" id="PS50950">
    <property type="entry name" value="ZF_THAP"/>
    <property type="match status" value="1"/>
</dbReference>
<protein>
    <submittedName>
        <fullName evidence="17">Uncharacterized protein</fullName>
    </submittedName>
</protein>
<feature type="domain" description="THAP-type" evidence="15">
    <location>
        <begin position="1"/>
        <end position="78"/>
    </location>
</feature>
<name>A0A482WS00_LAOST</name>